<proteinExistence type="predicted"/>
<dbReference type="Proteomes" id="UP000664914">
    <property type="component" value="Chromosome"/>
</dbReference>
<dbReference type="InterPro" id="IPR002938">
    <property type="entry name" value="FAD-bd"/>
</dbReference>
<feature type="domain" description="FAD-binding" evidence="1">
    <location>
        <begin position="4"/>
        <end position="118"/>
    </location>
</feature>
<reference evidence="2" key="2">
    <citation type="submission" date="2021-04" db="EMBL/GenBank/DDBJ databases">
        <title>Isolation and genomic analysis of the ibuprofen-degrading bacterium Sphingomonas strain MPO218.</title>
        <authorList>
            <person name="Aulestia M."/>
            <person name="Flores A."/>
            <person name="Mangas E.L."/>
            <person name="Perez-Pulido A.J."/>
            <person name="Santero E."/>
            <person name="Camacho E.M."/>
        </authorList>
    </citation>
    <scope>NUCLEOTIDE SEQUENCE</scope>
    <source>
        <strain evidence="2">MPO218</strain>
    </source>
</reference>
<evidence type="ECO:0000259" key="1">
    <source>
        <dbReference type="Pfam" id="PF01494"/>
    </source>
</evidence>
<name>A0A975D3A4_9SPHN</name>
<accession>A0A975D3A4</accession>
<dbReference type="InterPro" id="IPR050407">
    <property type="entry name" value="Geranylgeranyl_reductase"/>
</dbReference>
<dbReference type="Gene3D" id="3.50.50.60">
    <property type="entry name" value="FAD/NAD(P)-binding domain"/>
    <property type="match status" value="1"/>
</dbReference>
<dbReference type="AlphaFoldDB" id="A0A975D3A4"/>
<protein>
    <submittedName>
        <fullName evidence="2">FAD-dependent monooxygenase</fullName>
    </submittedName>
</protein>
<organism evidence="2 3">
    <name type="scientific">Rhizorhabdus wittichii</name>
    <dbReference type="NCBI Taxonomy" id="160791"/>
    <lineage>
        <taxon>Bacteria</taxon>
        <taxon>Pseudomonadati</taxon>
        <taxon>Pseudomonadota</taxon>
        <taxon>Alphaproteobacteria</taxon>
        <taxon>Sphingomonadales</taxon>
        <taxon>Sphingomonadaceae</taxon>
        <taxon>Rhizorhabdus</taxon>
    </lineage>
</organism>
<keyword evidence="2" id="KW-0560">Oxidoreductase</keyword>
<reference evidence="2" key="1">
    <citation type="submission" date="2020-07" db="EMBL/GenBank/DDBJ databases">
        <authorList>
            <person name="Camacho E."/>
        </authorList>
    </citation>
    <scope>NUCLEOTIDE SEQUENCE</scope>
    <source>
        <strain evidence="2">MPO218</strain>
    </source>
</reference>
<dbReference type="EMBL" id="CP059319">
    <property type="protein sequence ID" value="QTH22053.1"/>
    <property type="molecule type" value="Genomic_DNA"/>
</dbReference>
<dbReference type="RefSeq" id="WP_208633062.1">
    <property type="nucleotide sequence ID" value="NZ_CP059319.1"/>
</dbReference>
<dbReference type="GO" id="GO:0004497">
    <property type="term" value="F:monooxygenase activity"/>
    <property type="evidence" value="ECO:0007669"/>
    <property type="project" value="UniProtKB-KW"/>
</dbReference>
<keyword evidence="2" id="KW-0503">Monooxygenase</keyword>
<dbReference type="SUPFAM" id="SSF51905">
    <property type="entry name" value="FAD/NAD(P)-binding domain"/>
    <property type="match status" value="1"/>
</dbReference>
<sequence>MRRTAALIAGGGPAGAAAAILLAHGGAMPVLIERQAEPHDVVCGGFLAADAIAMLARIGIDVFALGAHPIGRTRIIAGRRRAEAALPFAAAGLSRNRLDAALLQAATDQGAAIERGVAIRRVDPATRCLDLADGARIGGEALFLATGKHDLRGHPRAAPLDADPALGLRVRLRPSPALAAALADTIELHLFRGGYAGLLVQEDGGANLCLSVAQSRLKAAGGQPDRLIALLEREAPLLAERFGAAAETGPWSSIARVPYGWRATQAAPGLFRLGDQAAVIASLAGDGIAIALASAVRATHAFLHDGPDAAAAFQADIARRTRRPIALANLLRHWGETPWIAGPLAGLLGHVPGLLRQAAAMTRVGAGQSCASNRSSAS</sequence>
<dbReference type="PANTHER" id="PTHR42685:SF22">
    <property type="entry name" value="CONDITIONED MEDIUM FACTOR RECEPTOR 1"/>
    <property type="match status" value="1"/>
</dbReference>
<evidence type="ECO:0000313" key="2">
    <source>
        <dbReference type="EMBL" id="QTH22053.1"/>
    </source>
</evidence>
<evidence type="ECO:0000313" key="3">
    <source>
        <dbReference type="Proteomes" id="UP000664914"/>
    </source>
</evidence>
<dbReference type="PANTHER" id="PTHR42685">
    <property type="entry name" value="GERANYLGERANYL DIPHOSPHATE REDUCTASE"/>
    <property type="match status" value="1"/>
</dbReference>
<dbReference type="InterPro" id="IPR036188">
    <property type="entry name" value="FAD/NAD-bd_sf"/>
</dbReference>
<dbReference type="GO" id="GO:0071949">
    <property type="term" value="F:FAD binding"/>
    <property type="evidence" value="ECO:0007669"/>
    <property type="project" value="InterPro"/>
</dbReference>
<gene>
    <name evidence="2" type="ORF">HRJ34_00470</name>
</gene>
<dbReference type="Pfam" id="PF01494">
    <property type="entry name" value="FAD_binding_3"/>
    <property type="match status" value="1"/>
</dbReference>